<keyword evidence="3" id="KW-1185">Reference proteome</keyword>
<reference evidence="2 3" key="1">
    <citation type="submission" date="2020-08" db="EMBL/GenBank/DDBJ databases">
        <title>Genomic Encyclopedia of Type Strains, Phase IV (KMG-IV): sequencing the most valuable type-strain genomes for metagenomic binning, comparative biology and taxonomic classification.</title>
        <authorList>
            <person name="Goeker M."/>
        </authorList>
    </citation>
    <scope>NUCLEOTIDE SEQUENCE [LARGE SCALE GENOMIC DNA]</scope>
    <source>
        <strain evidence="2 3">DSM 101064</strain>
    </source>
</reference>
<dbReference type="Pfam" id="PF06114">
    <property type="entry name" value="Peptidase_M78"/>
    <property type="match status" value="1"/>
</dbReference>
<accession>A0A7W9BNA1</accession>
<sequence length="175" mass="19799">MSLDTRHRLGISNDNAIDPIALVQSKGCLVWTPEDVPEFDLSHLTQLTVSDPDSWDAVTIKEGDCTVIVVNNTRPAPRQANTIMHEWAHLELKHKPSRVDEFENGLLLLSDYPKELEDEANWLSGAMLAPRDGLVNLRKRGLDDDQIAEAFGISSQLATWRLRMTGIDRQFNRRN</sequence>
<proteinExistence type="predicted"/>
<comment type="caution">
    <text evidence="2">The sequence shown here is derived from an EMBL/GenBank/DDBJ whole genome shotgun (WGS) entry which is preliminary data.</text>
</comment>
<name>A0A7W9BNA1_9RHOB</name>
<dbReference type="PANTHER" id="PTHR43236">
    <property type="entry name" value="ANTITOXIN HIGA1"/>
    <property type="match status" value="1"/>
</dbReference>
<gene>
    <name evidence="2" type="ORF">FHS72_003156</name>
</gene>
<dbReference type="InterPro" id="IPR052345">
    <property type="entry name" value="Rad_response_metalloprotease"/>
</dbReference>
<dbReference type="InterPro" id="IPR010359">
    <property type="entry name" value="IrrE_HExxH"/>
</dbReference>
<evidence type="ECO:0000313" key="2">
    <source>
        <dbReference type="EMBL" id="MBB5723511.1"/>
    </source>
</evidence>
<dbReference type="EMBL" id="JACIJM010000011">
    <property type="protein sequence ID" value="MBB5723511.1"/>
    <property type="molecule type" value="Genomic_DNA"/>
</dbReference>
<dbReference type="PANTHER" id="PTHR43236:SF1">
    <property type="entry name" value="BLL7220 PROTEIN"/>
    <property type="match status" value="1"/>
</dbReference>
<evidence type="ECO:0000259" key="1">
    <source>
        <dbReference type="Pfam" id="PF06114"/>
    </source>
</evidence>
<dbReference type="Proteomes" id="UP000535415">
    <property type="component" value="Unassembled WGS sequence"/>
</dbReference>
<evidence type="ECO:0000313" key="3">
    <source>
        <dbReference type="Proteomes" id="UP000535415"/>
    </source>
</evidence>
<dbReference type="Gene3D" id="1.10.10.2910">
    <property type="match status" value="1"/>
</dbReference>
<feature type="domain" description="IrrE N-terminal-like" evidence="1">
    <location>
        <begin position="66"/>
        <end position="162"/>
    </location>
</feature>
<dbReference type="RefSeq" id="WP_183530550.1">
    <property type="nucleotide sequence ID" value="NZ_JACIJM010000011.1"/>
</dbReference>
<organism evidence="2 3">
    <name type="scientific">Yoonia ponticola</name>
    <dbReference type="NCBI Taxonomy" id="1524255"/>
    <lineage>
        <taxon>Bacteria</taxon>
        <taxon>Pseudomonadati</taxon>
        <taxon>Pseudomonadota</taxon>
        <taxon>Alphaproteobacteria</taxon>
        <taxon>Rhodobacterales</taxon>
        <taxon>Paracoccaceae</taxon>
        <taxon>Yoonia</taxon>
    </lineage>
</organism>
<protein>
    <submittedName>
        <fullName evidence="2">Zn-dependent peptidase ImmA (M78 family)</fullName>
    </submittedName>
</protein>
<dbReference type="AlphaFoldDB" id="A0A7W9BNA1"/>